<dbReference type="InterPro" id="IPR002126">
    <property type="entry name" value="Cadherin-like_dom"/>
</dbReference>
<dbReference type="InterPro" id="IPR026341">
    <property type="entry name" value="T9SS_type_B"/>
</dbReference>
<dbReference type="CDD" id="cd11304">
    <property type="entry name" value="Cadherin_repeat"/>
    <property type="match status" value="1"/>
</dbReference>
<gene>
    <name evidence="3" type="ORF">MKQ68_07310</name>
</gene>
<accession>A0ABY6J9P8</accession>
<feature type="signal peptide" evidence="1">
    <location>
        <begin position="1"/>
        <end position="36"/>
    </location>
</feature>
<dbReference type="NCBIfam" id="TIGR04131">
    <property type="entry name" value="Bac_Flav_CTERM"/>
    <property type="match status" value="1"/>
</dbReference>
<keyword evidence="4" id="KW-1185">Reference proteome</keyword>
<feature type="domain" description="Cadherin" evidence="2">
    <location>
        <begin position="50"/>
        <end position="144"/>
    </location>
</feature>
<dbReference type="Gene3D" id="2.60.40.60">
    <property type="entry name" value="Cadherins"/>
    <property type="match status" value="1"/>
</dbReference>
<dbReference type="RefSeq" id="WP_264282717.1">
    <property type="nucleotide sequence ID" value="NZ_CP107006.1"/>
</dbReference>
<dbReference type="SUPFAM" id="SSF49313">
    <property type="entry name" value="Cadherin-like"/>
    <property type="match status" value="1"/>
</dbReference>
<protein>
    <submittedName>
        <fullName evidence="3">Gliding motility-associated C-terminal domain-containing protein</fullName>
    </submittedName>
</protein>
<evidence type="ECO:0000259" key="2">
    <source>
        <dbReference type="PROSITE" id="PS50268"/>
    </source>
</evidence>
<dbReference type="InterPro" id="IPR015919">
    <property type="entry name" value="Cadherin-like_sf"/>
</dbReference>
<evidence type="ECO:0000313" key="3">
    <source>
        <dbReference type="EMBL" id="UYQ94899.1"/>
    </source>
</evidence>
<feature type="chain" id="PRO_5045622448" evidence="1">
    <location>
        <begin position="37"/>
        <end position="230"/>
    </location>
</feature>
<dbReference type="Pfam" id="PF13585">
    <property type="entry name" value="CHU_C"/>
    <property type="match status" value="1"/>
</dbReference>
<dbReference type="PROSITE" id="PS50268">
    <property type="entry name" value="CADHERIN_2"/>
    <property type="match status" value="1"/>
</dbReference>
<proteinExistence type="predicted"/>
<dbReference type="Proteomes" id="UP001162741">
    <property type="component" value="Chromosome"/>
</dbReference>
<organism evidence="3 4">
    <name type="scientific">Chitinophaga horti</name>
    <dbReference type="NCBI Taxonomy" id="2920382"/>
    <lineage>
        <taxon>Bacteria</taxon>
        <taxon>Pseudomonadati</taxon>
        <taxon>Bacteroidota</taxon>
        <taxon>Chitinophagia</taxon>
        <taxon>Chitinophagales</taxon>
        <taxon>Chitinophagaceae</taxon>
        <taxon>Chitinophaga</taxon>
    </lineage>
</organism>
<reference evidence="3" key="1">
    <citation type="submission" date="2022-10" db="EMBL/GenBank/DDBJ databases">
        <title>Chitinophaga sp. nov., isolated from soil.</title>
        <authorList>
            <person name="Jeon C.O."/>
        </authorList>
    </citation>
    <scope>NUCLEOTIDE SEQUENCE</scope>
    <source>
        <strain evidence="3">R8</strain>
    </source>
</reference>
<name>A0ABY6J9P8_9BACT</name>
<evidence type="ECO:0000313" key="4">
    <source>
        <dbReference type="Proteomes" id="UP001162741"/>
    </source>
</evidence>
<dbReference type="EMBL" id="CP107006">
    <property type="protein sequence ID" value="UYQ94899.1"/>
    <property type="molecule type" value="Genomic_DNA"/>
</dbReference>
<evidence type="ECO:0000256" key="1">
    <source>
        <dbReference type="SAM" id="SignalP"/>
    </source>
</evidence>
<sequence length="230" mass="25550">MTYPLSYPGVCRRAFSLCRRHALYLMLTLPALSLRAGGVTPTDIQLPVKEIHENNLTGTAVGAFMSNDAAASSYAYTLVAGADDVDNAAFTIDSKGVLRANVVFDYETKSSYSIRVRATNNLGEFLERTFSIHIADVYETPEKLDANNILTPNGDGINDLWVVKNLDPGKNNTLAIYDRIGRMVYTKKNYQNDWNGSVNGSHLAEGTYYYVLDLGPKQFKGYITLVRDKR</sequence>
<keyword evidence="1" id="KW-0732">Signal</keyword>